<organism evidence="4 5">
    <name type="scientific">Aphanomyces stellatus</name>
    <dbReference type="NCBI Taxonomy" id="120398"/>
    <lineage>
        <taxon>Eukaryota</taxon>
        <taxon>Sar</taxon>
        <taxon>Stramenopiles</taxon>
        <taxon>Oomycota</taxon>
        <taxon>Saprolegniomycetes</taxon>
        <taxon>Saprolegniales</taxon>
        <taxon>Verrucalvaceae</taxon>
        <taxon>Aphanomyces</taxon>
    </lineage>
</organism>
<reference evidence="4 5" key="1">
    <citation type="submission" date="2019-03" db="EMBL/GenBank/DDBJ databases">
        <authorList>
            <person name="Gaulin E."/>
            <person name="Dumas B."/>
        </authorList>
    </citation>
    <scope>NUCLEOTIDE SEQUENCE [LARGE SCALE GENOMIC DNA]</scope>
    <source>
        <strain evidence="4">CBS 568.67</strain>
    </source>
</reference>
<dbReference type="OrthoDB" id="73322at2759"/>
<accession>A0A485KVX4</accession>
<feature type="transmembrane region" description="Helical" evidence="2">
    <location>
        <begin position="123"/>
        <end position="143"/>
    </location>
</feature>
<dbReference type="Proteomes" id="UP000332933">
    <property type="component" value="Unassembled WGS sequence"/>
</dbReference>
<evidence type="ECO:0000256" key="2">
    <source>
        <dbReference type="SAM" id="Phobius"/>
    </source>
</evidence>
<protein>
    <submittedName>
        <fullName evidence="4">Aste57867_12551 protein</fullName>
    </submittedName>
</protein>
<feature type="region of interest" description="Disordered" evidence="1">
    <location>
        <begin position="25"/>
        <end position="51"/>
    </location>
</feature>
<keyword evidence="2" id="KW-0472">Membrane</keyword>
<keyword evidence="2" id="KW-1133">Transmembrane helix</keyword>
<feature type="transmembrane region" description="Helical" evidence="2">
    <location>
        <begin position="62"/>
        <end position="85"/>
    </location>
</feature>
<dbReference type="EMBL" id="VJMH01005375">
    <property type="protein sequence ID" value="KAF0696697.1"/>
    <property type="molecule type" value="Genomic_DNA"/>
</dbReference>
<name>A0A485KVX4_9STRA</name>
<dbReference type="AlphaFoldDB" id="A0A485KVX4"/>
<keyword evidence="5" id="KW-1185">Reference proteome</keyword>
<evidence type="ECO:0000313" key="4">
    <source>
        <dbReference type="EMBL" id="VFT89402.1"/>
    </source>
</evidence>
<sequence>MKFFRPIVRRGPFDHRHMALANACDASSSSTPPHHHHHPFHSWGPPQPHTSPDSYDVDTQLFAIYFLVSETLATYLWFSIAAHCLQGTRIPFLTPTMRYTIGIFYAVLKMALLHYAFHSSLYFHITCVLTLSCLVLASIAMGWHRGPFWFLFYMKPPRLFQPFSLSWFCRHVVYLCMQGLSKSSSSPDTLLPTDPTDPAAVQLQLLHKFNVPLSIDMWNSTLIEHWRQSVMDYGDESYNRAPILDGSGVEARLLFAMQSNGLLVSFFLMTPSATLVHSLVQPNVSVFELVLRYHVHSSAMRSPSPQYQKTPLVYFASNPISSPSLSPAQKTAITNLLQRLNVNTAIGHDVRLRLLQCANFLSLPLVASHRRPSSATRRASALSSSLDSAFG</sequence>
<dbReference type="EMBL" id="CAADRA010005396">
    <property type="protein sequence ID" value="VFT89402.1"/>
    <property type="molecule type" value="Genomic_DNA"/>
</dbReference>
<evidence type="ECO:0000313" key="5">
    <source>
        <dbReference type="Proteomes" id="UP000332933"/>
    </source>
</evidence>
<gene>
    <name evidence="4" type="primary">Aste57867_12551</name>
    <name evidence="3" type="ORF">As57867_012505</name>
    <name evidence="4" type="ORF">ASTE57867_12551</name>
</gene>
<proteinExistence type="predicted"/>
<feature type="transmembrane region" description="Helical" evidence="2">
    <location>
        <begin position="97"/>
        <end position="117"/>
    </location>
</feature>
<evidence type="ECO:0000256" key="1">
    <source>
        <dbReference type="SAM" id="MobiDB-lite"/>
    </source>
</evidence>
<evidence type="ECO:0000313" key="3">
    <source>
        <dbReference type="EMBL" id="KAF0696697.1"/>
    </source>
</evidence>
<keyword evidence="2" id="KW-0812">Transmembrane</keyword>
<reference evidence="3" key="2">
    <citation type="submission" date="2019-06" db="EMBL/GenBank/DDBJ databases">
        <title>Genomics analysis of Aphanomyces spp. identifies a new class of oomycete effector associated with host adaptation.</title>
        <authorList>
            <person name="Gaulin E."/>
        </authorList>
    </citation>
    <scope>NUCLEOTIDE SEQUENCE</scope>
    <source>
        <strain evidence="3">CBS 578.67</strain>
    </source>
</reference>